<dbReference type="Pfam" id="PF07967">
    <property type="entry name" value="zf-C3HC"/>
    <property type="match status" value="1"/>
</dbReference>
<reference evidence="10" key="1">
    <citation type="journal article" date="2023" name="G3 (Bethesda)">
        <title>Whole genome assembly and annotation of the endangered Caribbean coral Acropora cervicornis.</title>
        <authorList>
            <person name="Selwyn J.D."/>
            <person name="Vollmer S.V."/>
        </authorList>
    </citation>
    <scope>NUCLEOTIDE SEQUENCE</scope>
    <source>
        <strain evidence="10">K2</strain>
    </source>
</reference>
<evidence type="ECO:0000313" key="10">
    <source>
        <dbReference type="EMBL" id="KAK2553900.1"/>
    </source>
</evidence>
<comment type="caution">
    <text evidence="10">The sequence shown here is derived from an EMBL/GenBank/DDBJ whole genome shotgun (WGS) entry which is preliminary data.</text>
</comment>
<dbReference type="PANTHER" id="PTHR15835:SF6">
    <property type="entry name" value="ZINC FINGER C3HC-TYPE PROTEIN 1"/>
    <property type="match status" value="1"/>
</dbReference>
<keyword evidence="3" id="KW-0863">Zinc-finger</keyword>
<feature type="domain" description="C3HC-type" evidence="8">
    <location>
        <begin position="47"/>
        <end position="174"/>
    </location>
</feature>
<organism evidence="10 11">
    <name type="scientific">Acropora cervicornis</name>
    <name type="common">Staghorn coral</name>
    <dbReference type="NCBI Taxonomy" id="6130"/>
    <lineage>
        <taxon>Eukaryota</taxon>
        <taxon>Metazoa</taxon>
        <taxon>Cnidaria</taxon>
        <taxon>Anthozoa</taxon>
        <taxon>Hexacorallia</taxon>
        <taxon>Scleractinia</taxon>
        <taxon>Astrocoeniina</taxon>
        <taxon>Acroporidae</taxon>
        <taxon>Acropora</taxon>
    </lineage>
</organism>
<dbReference type="InterPro" id="IPR013909">
    <property type="entry name" value="NuBaID_C"/>
</dbReference>
<feature type="region of interest" description="Disordered" evidence="7">
    <location>
        <begin position="23"/>
        <end position="44"/>
    </location>
</feature>
<proteinExistence type="predicted"/>
<sequence>MAAAVEGTPRRVKVLLSSFLHTSGNEQESRGFEPEDSDVESLSRSQPRSKEAFWNRVETFSPFTWFAKPLSLSPLHCAQFGWENSEVDILRCVLCKATLDATISTTWDPDMYSKTCEQLNEALVSGHSKLCPWPDNPCPESFVRLPIYSYSQWLNDYRARWRSIVTLADDIPLVDEQAIKDMDGLSPGHIEGLQNLVDSGSICWATGEVDLEQASKASCIIALCGWQGSSASDPEVKTLSCSLCRRELGVWNFFPLRHLSDQEDSTLNEAVSYVDTGQMVWGERSTQQITQQEESCVATSEEDEDRSTARADQAEPMEETSYQSDKISTQGTSMDISKSMKTSISVTVKPHEAVGLKSPLHRSLLDLPGEEATESLCVEVENESLSERLQEVETELEFLGSCNREGSMDSEGDGPRPKKRKLQEIERNMFHVISEHRPWCPWVVSICSNDGTTSPAGWRLLLGTLLTSMSSTSSSLLHETPPQDAWKKVRKLLGDCYSPVTQP</sequence>
<evidence type="ECO:0000259" key="9">
    <source>
        <dbReference type="Pfam" id="PF08600"/>
    </source>
</evidence>
<feature type="region of interest" description="Disordered" evidence="7">
    <location>
        <begin position="400"/>
        <end position="419"/>
    </location>
</feature>
<feature type="region of interest" description="Disordered" evidence="7">
    <location>
        <begin position="285"/>
        <end position="333"/>
    </location>
</feature>
<protein>
    <submittedName>
        <fullName evidence="10">Zinc finger C3HC-type protein 1-like</fullName>
    </submittedName>
</protein>
<evidence type="ECO:0000256" key="5">
    <source>
        <dbReference type="ARBA" id="ARBA00023242"/>
    </source>
</evidence>
<evidence type="ECO:0000256" key="4">
    <source>
        <dbReference type="ARBA" id="ARBA00022833"/>
    </source>
</evidence>
<gene>
    <name evidence="10" type="ORF">P5673_024592</name>
</gene>
<reference evidence="10" key="2">
    <citation type="journal article" date="2023" name="Science">
        <title>Genomic signatures of disease resistance in endangered staghorn corals.</title>
        <authorList>
            <person name="Vollmer S.V."/>
            <person name="Selwyn J.D."/>
            <person name="Despard B.A."/>
            <person name="Roesel C.L."/>
        </authorList>
    </citation>
    <scope>NUCLEOTIDE SEQUENCE</scope>
    <source>
        <strain evidence="10">K2</strain>
    </source>
</reference>
<evidence type="ECO:0000256" key="2">
    <source>
        <dbReference type="ARBA" id="ARBA00022723"/>
    </source>
</evidence>
<keyword evidence="11" id="KW-1185">Reference proteome</keyword>
<evidence type="ECO:0000256" key="3">
    <source>
        <dbReference type="ARBA" id="ARBA00022771"/>
    </source>
</evidence>
<dbReference type="Proteomes" id="UP001249851">
    <property type="component" value="Unassembled WGS sequence"/>
</dbReference>
<evidence type="ECO:0000256" key="7">
    <source>
        <dbReference type="SAM" id="MobiDB-lite"/>
    </source>
</evidence>
<feature type="domain" description="NuBaID C-terminal" evidence="9">
    <location>
        <begin position="219"/>
        <end position="451"/>
    </location>
</feature>
<dbReference type="GO" id="GO:0008270">
    <property type="term" value="F:zinc ion binding"/>
    <property type="evidence" value="ECO:0007669"/>
    <property type="project" value="UniProtKB-KW"/>
</dbReference>
<evidence type="ECO:0000259" key="8">
    <source>
        <dbReference type="Pfam" id="PF07967"/>
    </source>
</evidence>
<feature type="compositionally biased region" description="Polar residues" evidence="7">
    <location>
        <begin position="285"/>
        <end position="298"/>
    </location>
</feature>
<dbReference type="EMBL" id="JARQWQ010000073">
    <property type="protein sequence ID" value="KAK2553900.1"/>
    <property type="molecule type" value="Genomic_DNA"/>
</dbReference>
<comment type="subcellular location">
    <subcellularLocation>
        <location evidence="1">Nucleus</location>
    </subcellularLocation>
</comment>
<evidence type="ECO:0000256" key="1">
    <source>
        <dbReference type="ARBA" id="ARBA00004123"/>
    </source>
</evidence>
<evidence type="ECO:0000256" key="6">
    <source>
        <dbReference type="ARBA" id="ARBA00044931"/>
    </source>
</evidence>
<dbReference type="AlphaFoldDB" id="A0AAD9Q3V2"/>
<keyword evidence="5" id="KW-0539">Nucleus</keyword>
<evidence type="ECO:0000313" key="11">
    <source>
        <dbReference type="Proteomes" id="UP001249851"/>
    </source>
</evidence>
<dbReference type="PANTHER" id="PTHR15835">
    <property type="entry name" value="NUCLEAR-INTERACTING PARTNER OF ALK"/>
    <property type="match status" value="1"/>
</dbReference>
<accession>A0AAD9Q3V2</accession>
<dbReference type="Pfam" id="PF08600">
    <property type="entry name" value="NuBaID_C"/>
    <property type="match status" value="1"/>
</dbReference>
<dbReference type="InterPro" id="IPR012935">
    <property type="entry name" value="NuBaID_N"/>
</dbReference>
<dbReference type="GO" id="GO:0005634">
    <property type="term" value="C:nucleus"/>
    <property type="evidence" value="ECO:0007669"/>
    <property type="project" value="UniProtKB-SubCell"/>
</dbReference>
<keyword evidence="4" id="KW-0862">Zinc</keyword>
<feature type="compositionally biased region" description="Polar residues" evidence="7">
    <location>
        <begin position="320"/>
        <end position="333"/>
    </location>
</feature>
<name>A0AAD9Q3V2_ACRCE</name>
<keyword evidence="2" id="KW-0479">Metal-binding</keyword>
<comment type="function">
    <text evidence="6">Required for proper positioning of a substantial amount of TPR at the nuclear basket (NB) through interaction with TPR.</text>
</comment>